<evidence type="ECO:0000313" key="3">
    <source>
        <dbReference type="EMBL" id="MDL2345892.1"/>
    </source>
</evidence>
<reference evidence="3 4" key="1">
    <citation type="submission" date="2023-05" db="EMBL/GenBank/DDBJ databases">
        <authorList>
            <person name="Gao F."/>
        </authorList>
    </citation>
    <scope>NUCLEOTIDE SEQUENCE [LARGE SCALE GENOMIC DNA]</scope>
    <source>
        <strain evidence="3 4">MIMF12</strain>
    </source>
</reference>
<proteinExistence type="predicted"/>
<accession>A0ABT7JLG1</accession>
<organism evidence="3 4">
    <name type="scientific">Deinococcus rhizophilus</name>
    <dbReference type="NCBI Taxonomy" id="3049544"/>
    <lineage>
        <taxon>Bacteria</taxon>
        <taxon>Thermotogati</taxon>
        <taxon>Deinococcota</taxon>
        <taxon>Deinococci</taxon>
        <taxon>Deinococcales</taxon>
        <taxon>Deinococcaceae</taxon>
        <taxon>Deinococcus</taxon>
    </lineage>
</organism>
<feature type="compositionally biased region" description="Basic and acidic residues" evidence="1">
    <location>
        <begin position="230"/>
        <end position="239"/>
    </location>
</feature>
<feature type="region of interest" description="Disordered" evidence="1">
    <location>
        <begin position="230"/>
        <end position="252"/>
    </location>
</feature>
<feature type="non-terminal residue" evidence="3">
    <location>
        <position position="1"/>
    </location>
</feature>
<dbReference type="Pfam" id="PF01590">
    <property type="entry name" value="GAF"/>
    <property type="match status" value="1"/>
</dbReference>
<comment type="caution">
    <text evidence="3">The sequence shown here is derived from an EMBL/GenBank/DDBJ whole genome shotgun (WGS) entry which is preliminary data.</text>
</comment>
<name>A0ABT7JLG1_9DEIO</name>
<evidence type="ECO:0000256" key="1">
    <source>
        <dbReference type="SAM" id="MobiDB-lite"/>
    </source>
</evidence>
<sequence length="252" mass="26745">SVWQGLRTTVALLAGRRTLTDEDWGQMLALAVAAVDGAGCGTLDIREGRGFRVVAAHGYGAALLGLTLGEEAQQRWYGASLAAWRAGEPRVVSGEALARAYAESDAELASPEARLLSDVGRRQEVRASLCLPVVLEGEVVAHLNLDALSPAEDFGPRAAEDAALFAQQIAALLHLQERWNELTRLVELHSSLGAAPSGTPLEDHLTCAAQDLLRARHALLLRHDEATDTLRSTGPERHVPPLGPVVLGRGAG</sequence>
<dbReference type="SUPFAM" id="SSF55781">
    <property type="entry name" value="GAF domain-like"/>
    <property type="match status" value="1"/>
</dbReference>
<dbReference type="InterPro" id="IPR029016">
    <property type="entry name" value="GAF-like_dom_sf"/>
</dbReference>
<dbReference type="EMBL" id="JASNGB010000355">
    <property type="protein sequence ID" value="MDL2345892.1"/>
    <property type="molecule type" value="Genomic_DNA"/>
</dbReference>
<evidence type="ECO:0000259" key="2">
    <source>
        <dbReference type="Pfam" id="PF01590"/>
    </source>
</evidence>
<dbReference type="Proteomes" id="UP001302059">
    <property type="component" value="Unassembled WGS sequence"/>
</dbReference>
<keyword evidence="4" id="KW-1185">Reference proteome</keyword>
<feature type="domain" description="GAF" evidence="2">
    <location>
        <begin position="85"/>
        <end position="171"/>
    </location>
</feature>
<protein>
    <submittedName>
        <fullName evidence="3">GAF domain-containing protein</fullName>
    </submittedName>
</protein>
<dbReference type="RefSeq" id="WP_285525650.1">
    <property type="nucleotide sequence ID" value="NZ_JASNGB010000355.1"/>
</dbReference>
<evidence type="ECO:0000313" key="4">
    <source>
        <dbReference type="Proteomes" id="UP001302059"/>
    </source>
</evidence>
<dbReference type="InterPro" id="IPR003018">
    <property type="entry name" value="GAF"/>
</dbReference>
<dbReference type="Gene3D" id="3.30.450.40">
    <property type="match status" value="1"/>
</dbReference>
<gene>
    <name evidence="3" type="ORF">QOL99_17320</name>
</gene>
<feature type="non-terminal residue" evidence="3">
    <location>
        <position position="252"/>
    </location>
</feature>